<dbReference type="PROSITE" id="PS51257">
    <property type="entry name" value="PROKAR_LIPOPROTEIN"/>
    <property type="match status" value="1"/>
</dbReference>
<evidence type="ECO:0000313" key="4">
    <source>
        <dbReference type="EMBL" id="TCZ67315.1"/>
    </source>
</evidence>
<organism evidence="4 5">
    <name type="scientific">Flaviaesturariibacter aridisoli</name>
    <dbReference type="NCBI Taxonomy" id="2545761"/>
    <lineage>
        <taxon>Bacteria</taxon>
        <taxon>Pseudomonadati</taxon>
        <taxon>Bacteroidota</taxon>
        <taxon>Chitinophagia</taxon>
        <taxon>Chitinophagales</taxon>
        <taxon>Chitinophagaceae</taxon>
        <taxon>Flaviaestuariibacter</taxon>
    </lineage>
</organism>
<dbReference type="AlphaFoldDB" id="A0A4R4DYX5"/>
<comment type="caution">
    <text evidence="4">The sequence shown here is derived from an EMBL/GenBank/DDBJ whole genome shotgun (WGS) entry which is preliminary data.</text>
</comment>
<dbReference type="Proteomes" id="UP000295164">
    <property type="component" value="Unassembled WGS sequence"/>
</dbReference>
<evidence type="ECO:0000256" key="1">
    <source>
        <dbReference type="ARBA" id="ARBA00022801"/>
    </source>
</evidence>
<keyword evidence="5" id="KW-1185">Reference proteome</keyword>
<feature type="chain" id="PRO_5020568795" evidence="2">
    <location>
        <begin position="23"/>
        <end position="290"/>
    </location>
</feature>
<dbReference type="Pfam" id="PF20434">
    <property type="entry name" value="BD-FAE"/>
    <property type="match status" value="1"/>
</dbReference>
<gene>
    <name evidence="4" type="ORF">E0486_15840</name>
</gene>
<keyword evidence="2" id="KW-0732">Signal</keyword>
<dbReference type="PANTHER" id="PTHR48081">
    <property type="entry name" value="AB HYDROLASE SUPERFAMILY PROTEIN C4A8.06C"/>
    <property type="match status" value="1"/>
</dbReference>
<dbReference type="Gene3D" id="3.40.50.1820">
    <property type="entry name" value="alpha/beta hydrolase"/>
    <property type="match status" value="1"/>
</dbReference>
<sequence length="290" mass="32124">MTKMLKAAVAALVLVTACTTRDTTDPWNNPPLPADSLMNLSYDTDTATRLDLYLPTGRNVDSTPVLLLLHGGDGELWASGDKRDLRGWVSQLRAALPNWAIANVNYRLNKTPPVNAFPAQETDLQVAINYLYRNRVNWHLSDRFVLAGWSTGGQLALLHSYKRANPVAIQAVAAFSGPSDLPDFYNYQSTPGQWRLQQLLGGSPVSNATLYQESSPQTFVGLHTIPSFLVQGMLDSVVPYAQTDALQARLQANNVPTSYLFYPGEKHVYADSTLRKSLDSMATWLKERVR</sequence>
<feature type="domain" description="BD-FAE-like" evidence="3">
    <location>
        <begin position="50"/>
        <end position="250"/>
    </location>
</feature>
<dbReference type="EMBL" id="SKFH01000036">
    <property type="protein sequence ID" value="TCZ67315.1"/>
    <property type="molecule type" value="Genomic_DNA"/>
</dbReference>
<evidence type="ECO:0000313" key="5">
    <source>
        <dbReference type="Proteomes" id="UP000295164"/>
    </source>
</evidence>
<protein>
    <submittedName>
        <fullName evidence="4">Alpha/beta hydrolase</fullName>
    </submittedName>
</protein>
<dbReference type="InterPro" id="IPR050300">
    <property type="entry name" value="GDXG_lipolytic_enzyme"/>
</dbReference>
<proteinExistence type="predicted"/>
<evidence type="ECO:0000256" key="2">
    <source>
        <dbReference type="SAM" id="SignalP"/>
    </source>
</evidence>
<name>A0A4R4DYX5_9BACT</name>
<dbReference type="GO" id="GO:0016787">
    <property type="term" value="F:hydrolase activity"/>
    <property type="evidence" value="ECO:0007669"/>
    <property type="project" value="UniProtKB-KW"/>
</dbReference>
<accession>A0A4R4DYX5</accession>
<dbReference type="SUPFAM" id="SSF53474">
    <property type="entry name" value="alpha/beta-Hydrolases"/>
    <property type="match status" value="1"/>
</dbReference>
<reference evidence="4 5" key="1">
    <citation type="submission" date="2019-03" db="EMBL/GenBank/DDBJ databases">
        <authorList>
            <person name="Kim M.K.M."/>
        </authorList>
    </citation>
    <scope>NUCLEOTIDE SEQUENCE [LARGE SCALE GENOMIC DNA]</scope>
    <source>
        <strain evidence="4 5">17J68-15</strain>
    </source>
</reference>
<dbReference type="InterPro" id="IPR049492">
    <property type="entry name" value="BD-FAE-like_dom"/>
</dbReference>
<dbReference type="RefSeq" id="WP_131853543.1">
    <property type="nucleotide sequence ID" value="NZ_SKFH01000036.1"/>
</dbReference>
<evidence type="ECO:0000259" key="3">
    <source>
        <dbReference type="Pfam" id="PF20434"/>
    </source>
</evidence>
<dbReference type="OrthoDB" id="9777975at2"/>
<feature type="signal peptide" evidence="2">
    <location>
        <begin position="1"/>
        <end position="22"/>
    </location>
</feature>
<dbReference type="PANTHER" id="PTHR48081:SF33">
    <property type="entry name" value="KYNURENINE FORMAMIDASE"/>
    <property type="match status" value="1"/>
</dbReference>
<dbReference type="InterPro" id="IPR029058">
    <property type="entry name" value="AB_hydrolase_fold"/>
</dbReference>
<keyword evidence="1 4" id="KW-0378">Hydrolase</keyword>